<dbReference type="GO" id="GO:0016301">
    <property type="term" value="F:kinase activity"/>
    <property type="evidence" value="ECO:0007669"/>
    <property type="project" value="UniProtKB-KW"/>
</dbReference>
<dbReference type="GO" id="GO:0000398">
    <property type="term" value="P:mRNA splicing, via spliceosome"/>
    <property type="evidence" value="ECO:0007669"/>
    <property type="project" value="TreeGrafter"/>
</dbReference>
<dbReference type="InterPro" id="IPR001680">
    <property type="entry name" value="WD40_rpt"/>
</dbReference>
<evidence type="ECO:0000313" key="9">
    <source>
        <dbReference type="Proteomes" id="UP001303473"/>
    </source>
</evidence>
<dbReference type="Proteomes" id="UP001303473">
    <property type="component" value="Unassembled WGS sequence"/>
</dbReference>
<protein>
    <submittedName>
        <fullName evidence="8">Mitogen-activated protein kinase</fullName>
    </submittedName>
</protein>
<keyword evidence="2" id="KW-0963">Cytoplasm</keyword>
<evidence type="ECO:0000256" key="6">
    <source>
        <dbReference type="PROSITE-ProRule" id="PRU00221"/>
    </source>
</evidence>
<dbReference type="InterPro" id="IPR036322">
    <property type="entry name" value="WD40_repeat_dom_sf"/>
</dbReference>
<comment type="similarity">
    <text evidence="5">Belongs to the WD repeat MORG1 family.</text>
</comment>
<evidence type="ECO:0000256" key="3">
    <source>
        <dbReference type="ARBA" id="ARBA00022574"/>
    </source>
</evidence>
<keyword evidence="3 6" id="KW-0853">WD repeat</keyword>
<feature type="repeat" description="WD" evidence="6">
    <location>
        <begin position="89"/>
        <end position="130"/>
    </location>
</feature>
<evidence type="ECO:0000313" key="8">
    <source>
        <dbReference type="EMBL" id="KAK3945184.1"/>
    </source>
</evidence>
<dbReference type="PANTHER" id="PTHR22842">
    <property type="entry name" value="WD40 REPEAT PROTEIN"/>
    <property type="match status" value="1"/>
</dbReference>
<evidence type="ECO:0000256" key="7">
    <source>
        <dbReference type="SAM" id="MobiDB-lite"/>
    </source>
</evidence>
<dbReference type="PROSITE" id="PS50082">
    <property type="entry name" value="WD_REPEATS_2"/>
    <property type="match status" value="3"/>
</dbReference>
<dbReference type="Pfam" id="PF00400">
    <property type="entry name" value="WD40"/>
    <property type="match status" value="3"/>
</dbReference>
<keyword evidence="9" id="KW-1185">Reference proteome</keyword>
<evidence type="ECO:0000256" key="1">
    <source>
        <dbReference type="ARBA" id="ARBA00004496"/>
    </source>
</evidence>
<reference evidence="9" key="1">
    <citation type="journal article" date="2023" name="Mol. Phylogenet. Evol.">
        <title>Genome-scale phylogeny and comparative genomics of the fungal order Sordariales.</title>
        <authorList>
            <person name="Hensen N."/>
            <person name="Bonometti L."/>
            <person name="Westerberg I."/>
            <person name="Brannstrom I.O."/>
            <person name="Guillou S."/>
            <person name="Cros-Aarteil S."/>
            <person name="Calhoun S."/>
            <person name="Haridas S."/>
            <person name="Kuo A."/>
            <person name="Mondo S."/>
            <person name="Pangilinan J."/>
            <person name="Riley R."/>
            <person name="LaButti K."/>
            <person name="Andreopoulos B."/>
            <person name="Lipzen A."/>
            <person name="Chen C."/>
            <person name="Yan M."/>
            <person name="Daum C."/>
            <person name="Ng V."/>
            <person name="Clum A."/>
            <person name="Steindorff A."/>
            <person name="Ohm R.A."/>
            <person name="Martin F."/>
            <person name="Silar P."/>
            <person name="Natvig D.O."/>
            <person name="Lalanne C."/>
            <person name="Gautier V."/>
            <person name="Ament-Velasquez S.L."/>
            <person name="Kruys A."/>
            <person name="Hutchinson M.I."/>
            <person name="Powell A.J."/>
            <person name="Barry K."/>
            <person name="Miller A.N."/>
            <person name="Grigoriev I.V."/>
            <person name="Debuchy R."/>
            <person name="Gladieux P."/>
            <person name="Hiltunen Thoren M."/>
            <person name="Johannesson H."/>
        </authorList>
    </citation>
    <scope>NUCLEOTIDE SEQUENCE [LARGE SCALE GENOMIC DNA]</scope>
    <source>
        <strain evidence="9">CBS 340.73</strain>
    </source>
</reference>
<dbReference type="SMART" id="SM00320">
    <property type="entry name" value="WD40"/>
    <property type="match status" value="5"/>
</dbReference>
<dbReference type="PROSITE" id="PS50294">
    <property type="entry name" value="WD_REPEATS_REGION"/>
    <property type="match status" value="1"/>
</dbReference>
<proteinExistence type="inferred from homology"/>
<dbReference type="Gene3D" id="2.130.10.10">
    <property type="entry name" value="YVTN repeat-like/Quinoprotein amine dehydrogenase"/>
    <property type="match status" value="2"/>
</dbReference>
<dbReference type="InterPro" id="IPR019775">
    <property type="entry name" value="WD40_repeat_CS"/>
</dbReference>
<dbReference type="GO" id="GO:0071013">
    <property type="term" value="C:catalytic step 2 spliceosome"/>
    <property type="evidence" value="ECO:0007669"/>
    <property type="project" value="TreeGrafter"/>
</dbReference>
<sequence length="426" mass="43731">MMVSFPDKPVAQLLGSNGPIHAVTYSSSPGTYILTGSADRVVRLYNPSSSSTATSTATAAGVPSTNFITPTRSAAAPNPIPEGRLIQKYEGHGYEVLSVSVSQDNSRFVSSGGDRAVFLWDVSTAQTIRRFGGDGINGHGHTGGGRRVNAVCFAGQDDSVVVSGGLDATVRIWDTKSNNSHKPIQTLSDAKDSITSLVAVPPDEGGQGQIIVGSVDGRVRTYDIRMGRCTTDTLPAPVTSLCLGRDGQTVLVGTLDSKIRLMDRSTGGCLRTYGGGGNGGGEGEEGWVNKEIRVQSVLGGEDRFVVAGDENPPTATTTGGTTGGTTGVTTAGGGAEGRVWVWDVLTGKLVTKLSVPWGPSSSTTTTRKIVVGKDGKEVVKERKNVISSLAWRKGGKNGYGGSSSSGGSGSFVVGGTSGVATVFGAP</sequence>
<keyword evidence="8" id="KW-0808">Transferase</keyword>
<feature type="repeat" description="WD" evidence="6">
    <location>
        <begin position="141"/>
        <end position="183"/>
    </location>
</feature>
<evidence type="ECO:0000256" key="2">
    <source>
        <dbReference type="ARBA" id="ARBA00022490"/>
    </source>
</evidence>
<dbReference type="EMBL" id="MU853756">
    <property type="protein sequence ID" value="KAK3945184.1"/>
    <property type="molecule type" value="Genomic_DNA"/>
</dbReference>
<dbReference type="SUPFAM" id="SSF50978">
    <property type="entry name" value="WD40 repeat-like"/>
    <property type="match status" value="1"/>
</dbReference>
<dbReference type="PROSITE" id="PS00678">
    <property type="entry name" value="WD_REPEATS_1"/>
    <property type="match status" value="1"/>
</dbReference>
<evidence type="ECO:0000256" key="4">
    <source>
        <dbReference type="ARBA" id="ARBA00022737"/>
    </source>
</evidence>
<evidence type="ECO:0000256" key="5">
    <source>
        <dbReference type="ARBA" id="ARBA00038145"/>
    </source>
</evidence>
<dbReference type="AlphaFoldDB" id="A0AAN6S999"/>
<dbReference type="PANTHER" id="PTHR22842:SF3">
    <property type="entry name" value="WD REPEAT DOMAIN-CONTAINING PROTEIN 83"/>
    <property type="match status" value="1"/>
</dbReference>
<feature type="repeat" description="WD" evidence="6">
    <location>
        <begin position="13"/>
        <end position="55"/>
    </location>
</feature>
<comment type="subcellular location">
    <subcellularLocation>
        <location evidence="1">Cytoplasm</location>
    </subcellularLocation>
</comment>
<keyword evidence="4" id="KW-0677">Repeat</keyword>
<organism evidence="8 9">
    <name type="scientific">Diplogelasinospora grovesii</name>
    <dbReference type="NCBI Taxonomy" id="303347"/>
    <lineage>
        <taxon>Eukaryota</taxon>
        <taxon>Fungi</taxon>
        <taxon>Dikarya</taxon>
        <taxon>Ascomycota</taxon>
        <taxon>Pezizomycotina</taxon>
        <taxon>Sordariomycetes</taxon>
        <taxon>Sordariomycetidae</taxon>
        <taxon>Sordariales</taxon>
        <taxon>Diplogelasinosporaceae</taxon>
        <taxon>Diplogelasinospora</taxon>
    </lineage>
</organism>
<comment type="caution">
    <text evidence="8">The sequence shown here is derived from an EMBL/GenBank/DDBJ whole genome shotgun (WGS) entry which is preliminary data.</text>
</comment>
<gene>
    <name evidence="8" type="ORF">QBC46DRAFT_303981</name>
</gene>
<dbReference type="InterPro" id="IPR051980">
    <property type="entry name" value="WD_repeat_MORG1"/>
</dbReference>
<dbReference type="GO" id="GO:0005737">
    <property type="term" value="C:cytoplasm"/>
    <property type="evidence" value="ECO:0007669"/>
    <property type="project" value="UniProtKB-SubCell"/>
</dbReference>
<accession>A0AAN6S999</accession>
<name>A0AAN6S999_9PEZI</name>
<feature type="region of interest" description="Disordered" evidence="7">
    <location>
        <begin position="307"/>
        <end position="326"/>
    </location>
</feature>
<keyword evidence="8" id="KW-0418">Kinase</keyword>
<dbReference type="InterPro" id="IPR015943">
    <property type="entry name" value="WD40/YVTN_repeat-like_dom_sf"/>
</dbReference>